<dbReference type="Proteomes" id="UP001528411">
    <property type="component" value="Unassembled WGS sequence"/>
</dbReference>
<dbReference type="InterPro" id="IPR018966">
    <property type="entry name" value="VTC_domain"/>
</dbReference>
<name>A0ABT5FCK0_9GAMM</name>
<protein>
    <recommendedName>
        <fullName evidence="1">VTC domain-containing protein</fullName>
    </recommendedName>
</protein>
<dbReference type="EMBL" id="JAQOMS010000002">
    <property type="protein sequence ID" value="MDC2889276.1"/>
    <property type="molecule type" value="Genomic_DNA"/>
</dbReference>
<evidence type="ECO:0000313" key="3">
    <source>
        <dbReference type="Proteomes" id="UP001528411"/>
    </source>
</evidence>
<feature type="domain" description="VTC" evidence="1">
    <location>
        <begin position="13"/>
        <end position="91"/>
    </location>
</feature>
<gene>
    <name evidence="2" type="ORF">PN838_11450</name>
</gene>
<organism evidence="2 3">
    <name type="scientific">Psychrosphaera algicola</name>
    <dbReference type="NCBI Taxonomy" id="3023714"/>
    <lineage>
        <taxon>Bacteria</taxon>
        <taxon>Pseudomonadati</taxon>
        <taxon>Pseudomonadota</taxon>
        <taxon>Gammaproteobacteria</taxon>
        <taxon>Alteromonadales</taxon>
        <taxon>Pseudoalteromonadaceae</taxon>
        <taxon>Psychrosphaera</taxon>
    </lineage>
</organism>
<accession>A0ABT5FCK0</accession>
<proteinExistence type="predicted"/>
<evidence type="ECO:0000259" key="1">
    <source>
        <dbReference type="Pfam" id="PF09359"/>
    </source>
</evidence>
<comment type="caution">
    <text evidence="2">The sequence shown here is derived from an EMBL/GenBank/DDBJ whole genome shotgun (WGS) entry which is preliminary data.</text>
</comment>
<sequence length="120" mass="13697">MQKFGALIDVQNCNYQRLSLANEQLGERVTIDLNTEFTDLQTNNTITLDRVCIVELKQQKLNLSSPLYRVLKHNGLRPSSFSKYCLGTALLRPNEIKSNLFKPTLLALKRRHGVINEPNV</sequence>
<evidence type="ECO:0000313" key="2">
    <source>
        <dbReference type="EMBL" id="MDC2889276.1"/>
    </source>
</evidence>
<keyword evidence="3" id="KW-1185">Reference proteome</keyword>
<reference evidence="2 3" key="1">
    <citation type="submission" date="2023-01" db="EMBL/GenBank/DDBJ databases">
        <title>Psychrosphaera sp. nov., isolated from marine algae.</title>
        <authorList>
            <person name="Bayburt H."/>
            <person name="Choi B.J."/>
            <person name="Kim J.M."/>
            <person name="Choi D.G."/>
            <person name="Jeon C.O."/>
        </authorList>
    </citation>
    <scope>NUCLEOTIDE SEQUENCE [LARGE SCALE GENOMIC DNA]</scope>
    <source>
        <strain evidence="2 3">G1-22</strain>
    </source>
</reference>
<dbReference type="Pfam" id="PF09359">
    <property type="entry name" value="VTC"/>
    <property type="match status" value="1"/>
</dbReference>